<dbReference type="EMBL" id="JAHRHJ020000008">
    <property type="protein sequence ID" value="KAH9303669.1"/>
    <property type="molecule type" value="Genomic_DNA"/>
</dbReference>
<accession>A0AA38FEX3</accession>
<feature type="non-terminal residue" evidence="2">
    <location>
        <position position="93"/>
    </location>
</feature>
<comment type="caution">
    <text evidence="2">The sequence shown here is derived from an EMBL/GenBank/DDBJ whole genome shotgun (WGS) entry which is preliminary data.</text>
</comment>
<evidence type="ECO:0000256" key="1">
    <source>
        <dbReference type="SAM" id="MobiDB-lite"/>
    </source>
</evidence>
<proteinExistence type="predicted"/>
<reference evidence="2 3" key="1">
    <citation type="journal article" date="2021" name="Nat. Plants">
        <title>The Taxus genome provides insights into paclitaxel biosynthesis.</title>
        <authorList>
            <person name="Xiong X."/>
            <person name="Gou J."/>
            <person name="Liao Q."/>
            <person name="Li Y."/>
            <person name="Zhou Q."/>
            <person name="Bi G."/>
            <person name="Li C."/>
            <person name="Du R."/>
            <person name="Wang X."/>
            <person name="Sun T."/>
            <person name="Guo L."/>
            <person name="Liang H."/>
            <person name="Lu P."/>
            <person name="Wu Y."/>
            <person name="Zhang Z."/>
            <person name="Ro D.K."/>
            <person name="Shang Y."/>
            <person name="Huang S."/>
            <person name="Yan J."/>
        </authorList>
    </citation>
    <scope>NUCLEOTIDE SEQUENCE [LARGE SCALE GENOMIC DNA]</scope>
    <source>
        <strain evidence="2">Ta-2019</strain>
    </source>
</reference>
<evidence type="ECO:0000313" key="2">
    <source>
        <dbReference type="EMBL" id="KAH9303669.1"/>
    </source>
</evidence>
<evidence type="ECO:0000313" key="3">
    <source>
        <dbReference type="Proteomes" id="UP000824469"/>
    </source>
</evidence>
<gene>
    <name evidence="2" type="ORF">KI387_008073</name>
</gene>
<dbReference type="AlphaFoldDB" id="A0AA38FEX3"/>
<feature type="compositionally biased region" description="Basic and acidic residues" evidence="1">
    <location>
        <begin position="67"/>
        <end position="76"/>
    </location>
</feature>
<sequence length="93" mass="10727">CSEIPSQNNQFIDIDDLIYVEENILSLDETEVQENSSNSQETPAEEASTPRSISRKRRHEIQNIPAEKPDAEVESHGKKRKYVRRKMANWTIG</sequence>
<feature type="compositionally biased region" description="Polar residues" evidence="1">
    <location>
        <begin position="33"/>
        <end position="42"/>
    </location>
</feature>
<feature type="region of interest" description="Disordered" evidence="1">
    <location>
        <begin position="29"/>
        <end position="80"/>
    </location>
</feature>
<name>A0AA38FEX3_TAXCH</name>
<dbReference type="Proteomes" id="UP000824469">
    <property type="component" value="Unassembled WGS sequence"/>
</dbReference>
<keyword evidence="3" id="KW-1185">Reference proteome</keyword>
<organism evidence="2 3">
    <name type="scientific">Taxus chinensis</name>
    <name type="common">Chinese yew</name>
    <name type="synonym">Taxus wallichiana var. chinensis</name>
    <dbReference type="NCBI Taxonomy" id="29808"/>
    <lineage>
        <taxon>Eukaryota</taxon>
        <taxon>Viridiplantae</taxon>
        <taxon>Streptophyta</taxon>
        <taxon>Embryophyta</taxon>
        <taxon>Tracheophyta</taxon>
        <taxon>Spermatophyta</taxon>
        <taxon>Pinopsida</taxon>
        <taxon>Pinidae</taxon>
        <taxon>Conifers II</taxon>
        <taxon>Cupressales</taxon>
        <taxon>Taxaceae</taxon>
        <taxon>Taxus</taxon>
    </lineage>
</organism>
<protein>
    <submittedName>
        <fullName evidence="2">Uncharacterized protein</fullName>
    </submittedName>
</protein>
<feature type="non-terminal residue" evidence="2">
    <location>
        <position position="1"/>
    </location>
</feature>